<dbReference type="InterPro" id="IPR042120">
    <property type="entry name" value="MutL_C_dimsub"/>
</dbReference>
<gene>
    <name evidence="5 9" type="primary">mutL</name>
    <name evidence="9" type="ORF">E7102_12475</name>
</gene>
<protein>
    <recommendedName>
        <fullName evidence="2 5">DNA mismatch repair protein MutL</fullName>
    </recommendedName>
</protein>
<dbReference type="InterPro" id="IPR020568">
    <property type="entry name" value="Ribosomal_Su5_D2-typ_SF"/>
</dbReference>
<dbReference type="InterPro" id="IPR038973">
    <property type="entry name" value="MutL/Mlh/Pms-like"/>
</dbReference>
<dbReference type="GO" id="GO:0004519">
    <property type="term" value="F:endonuclease activity"/>
    <property type="evidence" value="ECO:0007669"/>
    <property type="project" value="UniProtKB-KW"/>
</dbReference>
<dbReference type="NCBIfam" id="TIGR00585">
    <property type="entry name" value="mutl"/>
    <property type="match status" value="1"/>
</dbReference>
<evidence type="ECO:0000256" key="1">
    <source>
        <dbReference type="ARBA" id="ARBA00006082"/>
    </source>
</evidence>
<keyword evidence="3 5" id="KW-0227">DNA damage</keyword>
<feature type="compositionally biased region" description="Low complexity" evidence="6">
    <location>
        <begin position="374"/>
        <end position="384"/>
    </location>
</feature>
<dbReference type="GO" id="GO:0005524">
    <property type="term" value="F:ATP binding"/>
    <property type="evidence" value="ECO:0007669"/>
    <property type="project" value="InterPro"/>
</dbReference>
<dbReference type="SUPFAM" id="SSF118116">
    <property type="entry name" value="DNA mismatch repair protein MutL"/>
    <property type="match status" value="1"/>
</dbReference>
<dbReference type="Gene3D" id="3.30.1370.100">
    <property type="entry name" value="MutL, C-terminal domain, regulatory subdomain"/>
    <property type="match status" value="1"/>
</dbReference>
<name>A0A928GJN5_XYLRU</name>
<evidence type="ECO:0000256" key="6">
    <source>
        <dbReference type="SAM" id="MobiDB-lite"/>
    </source>
</evidence>
<dbReference type="FunFam" id="3.30.565.10:FF:000003">
    <property type="entry name" value="DNA mismatch repair endonuclease MutL"/>
    <property type="match status" value="1"/>
</dbReference>
<dbReference type="InterPro" id="IPR014721">
    <property type="entry name" value="Ribsml_uS5_D2-typ_fold_subgr"/>
</dbReference>
<evidence type="ECO:0000313" key="10">
    <source>
        <dbReference type="Proteomes" id="UP000763088"/>
    </source>
</evidence>
<dbReference type="InterPro" id="IPR002099">
    <property type="entry name" value="MutL/Mlh/PMS"/>
</dbReference>
<dbReference type="InterPro" id="IPR013507">
    <property type="entry name" value="DNA_mismatch_S5_2-like"/>
</dbReference>
<dbReference type="CDD" id="cd00782">
    <property type="entry name" value="MutL_Trans"/>
    <property type="match status" value="1"/>
</dbReference>
<evidence type="ECO:0000256" key="2">
    <source>
        <dbReference type="ARBA" id="ARBA00021975"/>
    </source>
</evidence>
<dbReference type="HAMAP" id="MF_00149">
    <property type="entry name" value="DNA_mis_repair"/>
    <property type="match status" value="1"/>
</dbReference>
<dbReference type="CDD" id="cd16926">
    <property type="entry name" value="HATPase_MutL-MLH-PMS-like"/>
    <property type="match status" value="1"/>
</dbReference>
<dbReference type="InterPro" id="IPR014790">
    <property type="entry name" value="MutL_C"/>
</dbReference>
<dbReference type="PANTHER" id="PTHR10073">
    <property type="entry name" value="DNA MISMATCH REPAIR PROTEIN MLH, PMS, MUTL"/>
    <property type="match status" value="1"/>
</dbReference>
<evidence type="ECO:0000256" key="3">
    <source>
        <dbReference type="ARBA" id="ARBA00022763"/>
    </source>
</evidence>
<keyword evidence="9" id="KW-0540">Nuclease</keyword>
<feature type="region of interest" description="Disordered" evidence="6">
    <location>
        <begin position="368"/>
        <end position="387"/>
    </location>
</feature>
<feature type="domain" description="DNA mismatch repair protein S5" evidence="8">
    <location>
        <begin position="209"/>
        <end position="327"/>
    </location>
</feature>
<dbReference type="Pfam" id="PF08676">
    <property type="entry name" value="MutL_C"/>
    <property type="match status" value="1"/>
</dbReference>
<dbReference type="InterPro" id="IPR020667">
    <property type="entry name" value="DNA_mismatch_repair_MutL"/>
</dbReference>
<dbReference type="EMBL" id="SUYD01000018">
    <property type="protein sequence ID" value="MBE6267258.1"/>
    <property type="molecule type" value="Genomic_DNA"/>
</dbReference>
<sequence length="611" mass="67713">MSDLIHLLPDSVANQIAAGEVIQRPASVIKELVENSVDAGATTIHVIVVDAGRTSIQVIDDGKGMSETDARLSFERHATSKILQAGDLFALHTMGFRGEALASIAAVAQVELQTRRKEDEIGTLINIAGSKLTRQEPVSCPVGCNFKVDNLFFNVPARRKFLKSNSTELNNILTAFERIVLVYPQIHFTLHHNGVEMLNLRAGSVRQRIADVFGKQYSQDLLPVEVHTAMCTVTGFVGKPEAARKKTGCDYFFVNGRFMKHAYFHKAVMKAYDRLVPEGMAIPYFLYIEVEPSEIDVNIHPTKTEIKFENEQAIWQILSAAVRDGIGKFCEVPSIDFDTQGQPEIPLFDNNSFQDNFTAPKVNYNPDYNPFKQSGSHSSGSAPSQWESLYEGVEQRGTTIEMPLDQPSFFDDDNIVEPQSANEMISEKSPAHYQYKGKYLMTAVKSGLMIIDQHRASIRILYDKYMSQQDGRVITTQKLLFPETVQFSPSEAVSLLQLMPELTKLGFDLSDLGGNTFAVNGIPSGIDGIDPKSLLHEMIDDTNSCQLSTVNSQLSLRLAQSAAIPYGQILSNDEMECIINDLFACTNVNYTPDGKAILCILPQGDIEHLLG</sequence>
<dbReference type="InterPro" id="IPR036890">
    <property type="entry name" value="HATPase_C_sf"/>
</dbReference>
<comment type="function">
    <text evidence="5">This protein is involved in the repair of mismatches in DNA. It is required for dam-dependent methyl-directed DNA mismatch repair. May act as a 'molecular matchmaker', a protein that promotes the formation of a stable complex between two or more DNA-binding proteins in an ATP-dependent manner without itself being part of a final effector complex.</text>
</comment>
<dbReference type="GO" id="GO:0030983">
    <property type="term" value="F:mismatched DNA binding"/>
    <property type="evidence" value="ECO:0007669"/>
    <property type="project" value="InterPro"/>
</dbReference>
<dbReference type="Gene3D" id="3.30.1540.20">
    <property type="entry name" value="MutL, C-terminal domain, dimerisation subdomain"/>
    <property type="match status" value="1"/>
</dbReference>
<evidence type="ECO:0000313" key="9">
    <source>
        <dbReference type="EMBL" id="MBE6267258.1"/>
    </source>
</evidence>
<accession>A0A928GJN5</accession>
<evidence type="ECO:0000259" key="7">
    <source>
        <dbReference type="SMART" id="SM00853"/>
    </source>
</evidence>
<evidence type="ECO:0000256" key="5">
    <source>
        <dbReference type="HAMAP-Rule" id="MF_00149"/>
    </source>
</evidence>
<dbReference type="Gene3D" id="3.30.230.10">
    <property type="match status" value="1"/>
</dbReference>
<dbReference type="GO" id="GO:0016887">
    <property type="term" value="F:ATP hydrolysis activity"/>
    <property type="evidence" value="ECO:0007669"/>
    <property type="project" value="InterPro"/>
</dbReference>
<evidence type="ECO:0000259" key="8">
    <source>
        <dbReference type="SMART" id="SM01340"/>
    </source>
</evidence>
<dbReference type="Gene3D" id="3.30.565.10">
    <property type="entry name" value="Histidine kinase-like ATPase, C-terminal domain"/>
    <property type="match status" value="1"/>
</dbReference>
<dbReference type="PROSITE" id="PS00058">
    <property type="entry name" value="DNA_MISMATCH_REPAIR_1"/>
    <property type="match status" value="1"/>
</dbReference>
<dbReference type="SUPFAM" id="SSF55874">
    <property type="entry name" value="ATPase domain of HSP90 chaperone/DNA topoisomerase II/histidine kinase"/>
    <property type="match status" value="1"/>
</dbReference>
<dbReference type="InterPro" id="IPR014762">
    <property type="entry name" value="DNA_mismatch_repair_CS"/>
</dbReference>
<dbReference type="InterPro" id="IPR037198">
    <property type="entry name" value="MutL_C_sf"/>
</dbReference>
<reference evidence="9" key="1">
    <citation type="submission" date="2019-04" db="EMBL/GenBank/DDBJ databases">
        <title>Evolution of Biomass-Degrading Anaerobic Consortia Revealed by Metagenomics.</title>
        <authorList>
            <person name="Peng X."/>
        </authorList>
    </citation>
    <scope>NUCLEOTIDE SEQUENCE</scope>
    <source>
        <strain evidence="9">SIG141</strain>
    </source>
</reference>
<feature type="domain" description="MutL C-terminal dimerisation" evidence="7">
    <location>
        <begin position="431"/>
        <end position="570"/>
    </location>
</feature>
<dbReference type="GO" id="GO:0140664">
    <property type="term" value="F:ATP-dependent DNA damage sensor activity"/>
    <property type="evidence" value="ECO:0007669"/>
    <property type="project" value="InterPro"/>
</dbReference>
<comment type="caution">
    <text evidence="9">The sequence shown here is derived from an EMBL/GenBank/DDBJ whole genome shotgun (WGS) entry which is preliminary data.</text>
</comment>
<dbReference type="Proteomes" id="UP000763088">
    <property type="component" value="Unassembled WGS sequence"/>
</dbReference>
<dbReference type="AlphaFoldDB" id="A0A928GJN5"/>
<proteinExistence type="inferred from homology"/>
<dbReference type="GO" id="GO:0006298">
    <property type="term" value="P:mismatch repair"/>
    <property type="evidence" value="ECO:0007669"/>
    <property type="project" value="UniProtKB-UniRule"/>
</dbReference>
<dbReference type="SMART" id="SM01340">
    <property type="entry name" value="DNA_mis_repair"/>
    <property type="match status" value="1"/>
</dbReference>
<keyword evidence="9" id="KW-0255">Endonuclease</keyword>
<dbReference type="SMART" id="SM00853">
    <property type="entry name" value="MutL_C"/>
    <property type="match status" value="1"/>
</dbReference>
<comment type="similarity">
    <text evidence="1 5">Belongs to the DNA mismatch repair MutL/HexB family.</text>
</comment>
<dbReference type="SUPFAM" id="SSF54211">
    <property type="entry name" value="Ribosomal protein S5 domain 2-like"/>
    <property type="match status" value="1"/>
</dbReference>
<keyword evidence="9" id="KW-0378">Hydrolase</keyword>
<dbReference type="InterPro" id="IPR042121">
    <property type="entry name" value="MutL_C_regsub"/>
</dbReference>
<dbReference type="Pfam" id="PF01119">
    <property type="entry name" value="DNA_mis_repair"/>
    <property type="match status" value="1"/>
</dbReference>
<evidence type="ECO:0000256" key="4">
    <source>
        <dbReference type="ARBA" id="ARBA00023204"/>
    </source>
</evidence>
<keyword evidence="4 5" id="KW-0234">DNA repair</keyword>
<dbReference type="PANTHER" id="PTHR10073:SF12">
    <property type="entry name" value="DNA MISMATCH REPAIR PROTEIN MLH1"/>
    <property type="match status" value="1"/>
</dbReference>
<dbReference type="Pfam" id="PF13589">
    <property type="entry name" value="HATPase_c_3"/>
    <property type="match status" value="1"/>
</dbReference>
<dbReference type="GO" id="GO:0032300">
    <property type="term" value="C:mismatch repair complex"/>
    <property type="evidence" value="ECO:0007669"/>
    <property type="project" value="InterPro"/>
</dbReference>
<organism evidence="9 10">
    <name type="scientific">Xylanibacter ruminicola</name>
    <name type="common">Prevotella ruminicola</name>
    <dbReference type="NCBI Taxonomy" id="839"/>
    <lineage>
        <taxon>Bacteria</taxon>
        <taxon>Pseudomonadati</taxon>
        <taxon>Bacteroidota</taxon>
        <taxon>Bacteroidia</taxon>
        <taxon>Bacteroidales</taxon>
        <taxon>Prevotellaceae</taxon>
        <taxon>Xylanibacter</taxon>
    </lineage>
</organism>